<evidence type="ECO:0000259" key="10">
    <source>
        <dbReference type="PROSITE" id="PS51915"/>
    </source>
</evidence>
<dbReference type="InterPro" id="IPR013087">
    <property type="entry name" value="Znf_C2H2_type"/>
</dbReference>
<feature type="domain" description="C2H2-type" evidence="9">
    <location>
        <begin position="336"/>
        <end position="363"/>
    </location>
</feature>
<dbReference type="SMART" id="SM00868">
    <property type="entry name" value="zf-AD"/>
    <property type="match status" value="1"/>
</dbReference>
<evidence type="ECO:0000256" key="4">
    <source>
        <dbReference type="ARBA" id="ARBA00022771"/>
    </source>
</evidence>
<evidence type="ECO:0000313" key="11">
    <source>
        <dbReference type="Proteomes" id="UP000504634"/>
    </source>
</evidence>
<keyword evidence="6" id="KW-0539">Nucleus</keyword>
<dbReference type="GO" id="GO:0008270">
    <property type="term" value="F:zinc ion binding"/>
    <property type="evidence" value="ECO:0007669"/>
    <property type="project" value="UniProtKB-UniRule"/>
</dbReference>
<dbReference type="FunFam" id="3.30.160.60:FF:001668">
    <property type="entry name" value="transcriptional repressor CTCF"/>
    <property type="match status" value="1"/>
</dbReference>
<feature type="domain" description="C2H2-type" evidence="9">
    <location>
        <begin position="308"/>
        <end position="335"/>
    </location>
</feature>
<dbReference type="Pfam" id="PF07776">
    <property type="entry name" value="zf-AD"/>
    <property type="match status" value="1"/>
</dbReference>
<dbReference type="Proteomes" id="UP000504634">
    <property type="component" value="Unplaced"/>
</dbReference>
<feature type="domain" description="C2H2-type" evidence="9">
    <location>
        <begin position="280"/>
        <end position="307"/>
    </location>
</feature>
<comment type="subcellular location">
    <subcellularLocation>
        <location evidence="1">Nucleus</location>
    </subcellularLocation>
</comment>
<dbReference type="GO" id="GO:0005634">
    <property type="term" value="C:nucleus"/>
    <property type="evidence" value="ECO:0007669"/>
    <property type="project" value="UniProtKB-SubCell"/>
</dbReference>
<gene>
    <name evidence="12" type="primary">LOC115623932</name>
</gene>
<feature type="binding site" evidence="8">
    <location>
        <position position="12"/>
    </location>
    <ligand>
        <name>Zn(2+)</name>
        <dbReference type="ChEBI" id="CHEBI:29105"/>
    </ligand>
</feature>
<dbReference type="OrthoDB" id="6077919at2759"/>
<keyword evidence="5 8" id="KW-0862">Zinc</keyword>
<feature type="binding site" evidence="8">
    <location>
        <position position="64"/>
    </location>
    <ligand>
        <name>Zn(2+)</name>
        <dbReference type="ChEBI" id="CHEBI:29105"/>
    </ligand>
</feature>
<sequence>MTTDRDEKWVVCRVCLKNPNDGDGELQDIFSASAATRLDQMLHICGDIPISEDDKLPDKMCSKCVRCLRLAYKFRMTVQRSHQHLMDMMKIDTDQAHISDELTVDDFPAETIVWDCDEMKVKIEEEELKEQQQHQQLVEQLEVDEGVRYLIAKDVGHGEEILFDEFVEEAEAVENVIYSNASVDAIDEDAENCTEYEQLEVLSTEASALNTAYELRTRQNAHISVTDDEADVLSSDDEEYKPNVRANNTTQQARKSKVTMVTLTEAKKKGRRPRDKNLNYICDVCGNIYPTQARLTEHMKFHSGVKPHECEICGRGFVQNQQLVRHMNTHTGNRPYKCNFCPAAFADRSTKTKHHRIHTKERPYECDVCHKTFTYSDNLKFHKMIHTGEKPHVCDICGKGFVKAYKMRLHRVTHEKRPWKQVSTMDVLEDEEYVDETPETIIT</sequence>
<dbReference type="Gene3D" id="3.40.1800.20">
    <property type="match status" value="1"/>
</dbReference>
<dbReference type="GO" id="GO:0010468">
    <property type="term" value="P:regulation of gene expression"/>
    <property type="evidence" value="ECO:0007669"/>
    <property type="project" value="TreeGrafter"/>
</dbReference>
<evidence type="ECO:0000313" key="12">
    <source>
        <dbReference type="RefSeq" id="XP_030374352.1"/>
    </source>
</evidence>
<keyword evidence="2 8" id="KW-0479">Metal-binding</keyword>
<dbReference type="AlphaFoldDB" id="A0A6J2TH50"/>
<feature type="binding site" evidence="8">
    <location>
        <position position="61"/>
    </location>
    <ligand>
        <name>Zn(2+)</name>
        <dbReference type="ChEBI" id="CHEBI:29105"/>
    </ligand>
</feature>
<dbReference type="SUPFAM" id="SSF57716">
    <property type="entry name" value="Glucocorticoid receptor-like (DNA-binding domain)"/>
    <property type="match status" value="1"/>
</dbReference>
<keyword evidence="4 7" id="KW-0863">Zinc-finger</keyword>
<dbReference type="Pfam" id="PF13912">
    <property type="entry name" value="zf-C2H2_6"/>
    <property type="match status" value="3"/>
</dbReference>
<evidence type="ECO:0000256" key="1">
    <source>
        <dbReference type="ARBA" id="ARBA00004123"/>
    </source>
</evidence>
<protein>
    <submittedName>
        <fullName evidence="12">Zinc finger protein 8</fullName>
    </submittedName>
</protein>
<accession>A0A6J2TH50</accession>
<dbReference type="FunFam" id="3.40.1800.20:FF:000001">
    <property type="entry name" value="zinc finger protein 836"/>
    <property type="match status" value="1"/>
</dbReference>
<evidence type="ECO:0000256" key="6">
    <source>
        <dbReference type="ARBA" id="ARBA00023242"/>
    </source>
</evidence>
<keyword evidence="3" id="KW-0677">Repeat</keyword>
<dbReference type="PROSITE" id="PS50157">
    <property type="entry name" value="ZINC_FINGER_C2H2_2"/>
    <property type="match status" value="5"/>
</dbReference>
<dbReference type="InterPro" id="IPR012934">
    <property type="entry name" value="Znf_AD"/>
</dbReference>
<evidence type="ECO:0000256" key="3">
    <source>
        <dbReference type="ARBA" id="ARBA00022737"/>
    </source>
</evidence>
<feature type="domain" description="C2H2-type" evidence="9">
    <location>
        <begin position="364"/>
        <end position="391"/>
    </location>
</feature>
<dbReference type="FunFam" id="3.30.160.60:FF:002872">
    <property type="entry name" value="Trade embargo"/>
    <property type="match status" value="1"/>
</dbReference>
<dbReference type="SMART" id="SM00355">
    <property type="entry name" value="ZnF_C2H2"/>
    <property type="match status" value="5"/>
</dbReference>
<evidence type="ECO:0000256" key="8">
    <source>
        <dbReference type="PROSITE-ProRule" id="PRU01263"/>
    </source>
</evidence>
<feature type="domain" description="C2H2-type" evidence="9">
    <location>
        <begin position="392"/>
        <end position="414"/>
    </location>
</feature>
<evidence type="ECO:0000256" key="5">
    <source>
        <dbReference type="ARBA" id="ARBA00022833"/>
    </source>
</evidence>
<evidence type="ECO:0000256" key="2">
    <source>
        <dbReference type="ARBA" id="ARBA00022723"/>
    </source>
</evidence>
<organism evidence="11 12">
    <name type="scientific">Drosophila lebanonensis</name>
    <name type="common">Fruit fly</name>
    <name type="synonym">Scaptodrosophila lebanonensis</name>
    <dbReference type="NCBI Taxonomy" id="7225"/>
    <lineage>
        <taxon>Eukaryota</taxon>
        <taxon>Metazoa</taxon>
        <taxon>Ecdysozoa</taxon>
        <taxon>Arthropoda</taxon>
        <taxon>Hexapoda</taxon>
        <taxon>Insecta</taxon>
        <taxon>Pterygota</taxon>
        <taxon>Neoptera</taxon>
        <taxon>Endopterygota</taxon>
        <taxon>Diptera</taxon>
        <taxon>Brachycera</taxon>
        <taxon>Muscomorpha</taxon>
        <taxon>Ephydroidea</taxon>
        <taxon>Drosophilidae</taxon>
        <taxon>Scaptodrosophila</taxon>
    </lineage>
</organism>
<dbReference type="PANTHER" id="PTHR16515">
    <property type="entry name" value="PR DOMAIN ZINC FINGER PROTEIN"/>
    <property type="match status" value="1"/>
</dbReference>
<feature type="domain" description="ZAD" evidence="10">
    <location>
        <begin position="10"/>
        <end position="88"/>
    </location>
</feature>
<proteinExistence type="predicted"/>
<dbReference type="GeneID" id="115623932"/>
<dbReference type="InterPro" id="IPR050331">
    <property type="entry name" value="Zinc_finger"/>
</dbReference>
<dbReference type="InterPro" id="IPR036236">
    <property type="entry name" value="Znf_C2H2_sf"/>
</dbReference>
<dbReference type="FunFam" id="3.30.160.60:FF:002537">
    <property type="entry name" value="Trade embargo"/>
    <property type="match status" value="1"/>
</dbReference>
<name>A0A6J2TH50_DROLE</name>
<dbReference type="SUPFAM" id="SSF57667">
    <property type="entry name" value="beta-beta-alpha zinc fingers"/>
    <property type="match status" value="3"/>
</dbReference>
<dbReference type="FunFam" id="3.30.160.60:FF:002137">
    <property type="entry name" value="Specific RNA polymerase II transcription factor"/>
    <property type="match status" value="1"/>
</dbReference>
<dbReference type="Pfam" id="PF00096">
    <property type="entry name" value="zf-C2H2"/>
    <property type="match status" value="1"/>
</dbReference>
<dbReference type="RefSeq" id="XP_030374352.1">
    <property type="nucleotide sequence ID" value="XM_030518492.1"/>
</dbReference>
<dbReference type="PROSITE" id="PS51915">
    <property type="entry name" value="ZAD"/>
    <property type="match status" value="1"/>
</dbReference>
<reference evidence="12" key="1">
    <citation type="submission" date="2025-08" db="UniProtKB">
        <authorList>
            <consortium name="RefSeq"/>
        </authorList>
    </citation>
    <scope>IDENTIFICATION</scope>
    <source>
        <strain evidence="12">11010-0011.00</strain>
        <tissue evidence="12">Whole body</tissue>
    </source>
</reference>
<dbReference type="PANTHER" id="PTHR16515:SF66">
    <property type="entry name" value="C2H2-TYPE DOMAIN-CONTAINING PROTEIN"/>
    <property type="match status" value="1"/>
</dbReference>
<keyword evidence="11" id="KW-1185">Reference proteome</keyword>
<dbReference type="PROSITE" id="PS00028">
    <property type="entry name" value="ZINC_FINGER_C2H2_1"/>
    <property type="match status" value="5"/>
</dbReference>
<evidence type="ECO:0000256" key="7">
    <source>
        <dbReference type="PROSITE-ProRule" id="PRU00042"/>
    </source>
</evidence>
<evidence type="ECO:0000259" key="9">
    <source>
        <dbReference type="PROSITE" id="PS50157"/>
    </source>
</evidence>
<feature type="binding site" evidence="8">
    <location>
        <position position="15"/>
    </location>
    <ligand>
        <name>Zn(2+)</name>
        <dbReference type="ChEBI" id="CHEBI:29105"/>
    </ligand>
</feature>
<dbReference type="Gene3D" id="3.30.160.60">
    <property type="entry name" value="Classic Zinc Finger"/>
    <property type="match status" value="5"/>
</dbReference>